<dbReference type="Pfam" id="PF01135">
    <property type="entry name" value="PCMT"/>
    <property type="match status" value="1"/>
</dbReference>
<keyword evidence="5" id="KW-1185">Reference proteome</keyword>
<dbReference type="PANTHER" id="PTHR11579">
    <property type="entry name" value="PROTEIN-L-ISOASPARTATE O-METHYLTRANSFERASE"/>
    <property type="match status" value="1"/>
</dbReference>
<gene>
    <name evidence="4" type="ORF">FHR19_000557</name>
</gene>
<dbReference type="AlphaFoldDB" id="A0A7W9AMK1"/>
<comment type="similarity">
    <text evidence="1">Belongs to the methyltransferase superfamily. L-isoaspartyl/D-aspartyl protein methyltransferase family.</text>
</comment>
<proteinExistence type="inferred from homology"/>
<dbReference type="SUPFAM" id="SSF53335">
    <property type="entry name" value="S-adenosyl-L-methionine-dependent methyltransferases"/>
    <property type="match status" value="1"/>
</dbReference>
<sequence>MTTTLDTASVLENGEALRNAMVASQLRTSAVNDPRVVAAMAQVERERFLPASAARFAYADTMVDLGHGRRHNNPLATGRLLTEARVQPGDKVLLVGAAGGYAAALLAKLARHVVALEEQPELAAHARAALAGIHNVEVVEGPLNAGWEAGAPYDLIVVDGAIEELPACLFQQAHPGARLATGLVDRGVTRLATGARGVSGFGLVDFADCACPILPGFEKPRGFKFGNL</sequence>
<evidence type="ECO:0000313" key="4">
    <source>
        <dbReference type="EMBL" id="MBB5697232.1"/>
    </source>
</evidence>
<accession>A0A7W9AMK1</accession>
<dbReference type="Gene3D" id="3.40.50.150">
    <property type="entry name" value="Vaccinia Virus protein VP39"/>
    <property type="match status" value="1"/>
</dbReference>
<evidence type="ECO:0000256" key="1">
    <source>
        <dbReference type="ARBA" id="ARBA00005369"/>
    </source>
</evidence>
<name>A0A7W9AMK1_9SPHN</name>
<dbReference type="GO" id="GO:0032259">
    <property type="term" value="P:methylation"/>
    <property type="evidence" value="ECO:0007669"/>
    <property type="project" value="UniProtKB-KW"/>
</dbReference>
<reference evidence="4 5" key="1">
    <citation type="submission" date="2020-08" db="EMBL/GenBank/DDBJ databases">
        <title>Genomic Encyclopedia of Type Strains, Phase IV (KMG-IV): sequencing the most valuable type-strain genomes for metagenomic binning, comparative biology and taxonomic classification.</title>
        <authorList>
            <person name="Goeker M."/>
        </authorList>
    </citation>
    <scope>NUCLEOTIDE SEQUENCE [LARGE SCALE GENOMIC DNA]</scope>
    <source>
        <strain evidence="4 5">DSM 27244</strain>
    </source>
</reference>
<keyword evidence="4" id="KW-0808">Transferase</keyword>
<dbReference type="EMBL" id="JACIJJ010000001">
    <property type="protein sequence ID" value="MBB5697232.1"/>
    <property type="molecule type" value="Genomic_DNA"/>
</dbReference>
<evidence type="ECO:0000256" key="2">
    <source>
        <dbReference type="ARBA" id="ARBA00013346"/>
    </source>
</evidence>
<organism evidence="4 5">
    <name type="scientific">Sphingomonas yantingensis</name>
    <dbReference type="NCBI Taxonomy" id="1241761"/>
    <lineage>
        <taxon>Bacteria</taxon>
        <taxon>Pseudomonadati</taxon>
        <taxon>Pseudomonadota</taxon>
        <taxon>Alphaproteobacteria</taxon>
        <taxon>Sphingomonadales</taxon>
        <taxon>Sphingomonadaceae</taxon>
        <taxon>Sphingomonas</taxon>
    </lineage>
</organism>
<dbReference type="InterPro" id="IPR000682">
    <property type="entry name" value="PCMT"/>
</dbReference>
<evidence type="ECO:0000256" key="3">
    <source>
        <dbReference type="ARBA" id="ARBA00030757"/>
    </source>
</evidence>
<dbReference type="InterPro" id="IPR029063">
    <property type="entry name" value="SAM-dependent_MTases_sf"/>
</dbReference>
<dbReference type="GO" id="GO:0005737">
    <property type="term" value="C:cytoplasm"/>
    <property type="evidence" value="ECO:0007669"/>
    <property type="project" value="TreeGrafter"/>
</dbReference>
<comment type="caution">
    <text evidence="4">The sequence shown here is derived from an EMBL/GenBank/DDBJ whole genome shotgun (WGS) entry which is preliminary data.</text>
</comment>
<protein>
    <recommendedName>
        <fullName evidence="2">Protein-L-isoaspartate O-methyltransferase</fullName>
    </recommendedName>
    <alternativeName>
        <fullName evidence="3">Protein L-isoaspartyl methyltransferase</fullName>
    </alternativeName>
</protein>
<dbReference type="GO" id="GO:0004719">
    <property type="term" value="F:protein-L-isoaspartate (D-aspartate) O-methyltransferase activity"/>
    <property type="evidence" value="ECO:0007669"/>
    <property type="project" value="InterPro"/>
</dbReference>
<evidence type="ECO:0000313" key="5">
    <source>
        <dbReference type="Proteomes" id="UP000557739"/>
    </source>
</evidence>
<dbReference type="Proteomes" id="UP000557739">
    <property type="component" value="Unassembled WGS sequence"/>
</dbReference>
<dbReference type="PANTHER" id="PTHR11579:SF18">
    <property type="entry name" value="PROTEIN-L-ISOASPARTATE O-METHYLTRANSFERASE"/>
    <property type="match status" value="1"/>
</dbReference>
<keyword evidence="4" id="KW-0489">Methyltransferase</keyword>